<dbReference type="Proteomes" id="UP000536275">
    <property type="component" value="Unassembled WGS sequence"/>
</dbReference>
<dbReference type="EC" id="4.2.3.5" evidence="3"/>
<dbReference type="InterPro" id="IPR020541">
    <property type="entry name" value="Chorismate_synthase_CS"/>
</dbReference>
<evidence type="ECO:0000313" key="8">
    <source>
        <dbReference type="Proteomes" id="UP000536275"/>
    </source>
</evidence>
<evidence type="ECO:0000256" key="6">
    <source>
        <dbReference type="ARBA" id="ARBA00023239"/>
    </source>
</evidence>
<organism evidence="7 8">
    <name type="scientific">Candida albicans</name>
    <name type="common">Yeast</name>
    <dbReference type="NCBI Taxonomy" id="5476"/>
    <lineage>
        <taxon>Eukaryota</taxon>
        <taxon>Fungi</taxon>
        <taxon>Dikarya</taxon>
        <taxon>Ascomycota</taxon>
        <taxon>Saccharomycotina</taxon>
        <taxon>Pichiomycetes</taxon>
        <taxon>Debaryomycetaceae</taxon>
        <taxon>Candida/Lodderomyces clade</taxon>
        <taxon>Candida</taxon>
    </lineage>
</organism>
<dbReference type="InterPro" id="IPR000453">
    <property type="entry name" value="Chorismate_synth"/>
</dbReference>
<evidence type="ECO:0000256" key="3">
    <source>
        <dbReference type="ARBA" id="ARBA00013036"/>
    </source>
</evidence>
<accession>A0A8H6BTZ2</accession>
<dbReference type="EMBL" id="JABWAD010000055">
    <property type="protein sequence ID" value="KAF6066593.1"/>
    <property type="molecule type" value="Genomic_DNA"/>
</dbReference>
<dbReference type="Pfam" id="PF01264">
    <property type="entry name" value="Chorismate_synt"/>
    <property type="match status" value="1"/>
</dbReference>
<dbReference type="GO" id="GO:0008652">
    <property type="term" value="P:amino acid biosynthetic process"/>
    <property type="evidence" value="ECO:0007669"/>
    <property type="project" value="UniProtKB-KW"/>
</dbReference>
<dbReference type="AlphaFoldDB" id="A0A8H6BTZ2"/>
<dbReference type="SUPFAM" id="SSF103263">
    <property type="entry name" value="Chorismate synthase, AroC"/>
    <property type="match status" value="1"/>
</dbReference>
<reference evidence="7 8" key="1">
    <citation type="submission" date="2020-03" db="EMBL/GenBank/DDBJ databases">
        <title>FDA dAtabase for Regulatory Grade micrObial Sequences (FDA-ARGOS): Supporting development and validation of Infectious Disease Dx tests.</title>
        <authorList>
            <person name="Campos J."/>
            <person name="Goldberg B."/>
            <person name="Tallon L."/>
            <person name="Sadzewicz L."/>
            <person name="Vavikolanu K."/>
            <person name="Mehta A."/>
            <person name="Aluvathingal J."/>
            <person name="Nadendla S."/>
            <person name="Nandy P."/>
            <person name="Geyer C."/>
            <person name="Yan Y."/>
            <person name="Sichtig H."/>
        </authorList>
    </citation>
    <scope>NUCLEOTIDE SEQUENCE [LARGE SCALE GENOMIC DNA]</scope>
    <source>
        <strain evidence="7 8">FDAARGOS_656</strain>
    </source>
</reference>
<evidence type="ECO:0000256" key="5">
    <source>
        <dbReference type="ARBA" id="ARBA00023141"/>
    </source>
</evidence>
<dbReference type="PANTHER" id="PTHR21085">
    <property type="entry name" value="CHORISMATE SYNTHASE"/>
    <property type="match status" value="1"/>
</dbReference>
<dbReference type="GO" id="GO:0005829">
    <property type="term" value="C:cytosol"/>
    <property type="evidence" value="ECO:0007669"/>
    <property type="project" value="TreeGrafter"/>
</dbReference>
<comment type="similarity">
    <text evidence="2">Belongs to the chorismate synthase family.</text>
</comment>
<evidence type="ECO:0000313" key="7">
    <source>
        <dbReference type="EMBL" id="KAF6066593.1"/>
    </source>
</evidence>
<dbReference type="InterPro" id="IPR035904">
    <property type="entry name" value="Chorismate_synth_AroC_sf"/>
</dbReference>
<comment type="caution">
    <text evidence="7">The sequence shown here is derived from an EMBL/GenBank/DDBJ whole genome shotgun (WGS) entry which is preliminary data.</text>
</comment>
<protein>
    <recommendedName>
        <fullName evidence="3">chorismate synthase</fullName>
        <ecNumber evidence="3">4.2.3.5</ecNumber>
    </recommendedName>
</protein>
<dbReference type="GO" id="GO:0004107">
    <property type="term" value="F:chorismate synthase activity"/>
    <property type="evidence" value="ECO:0007669"/>
    <property type="project" value="UniProtKB-EC"/>
</dbReference>
<comment type="pathway">
    <text evidence="1">Metabolic intermediate biosynthesis; chorismate biosynthesis; chorismate from D-erythrose 4-phosphate and phosphoenolpyruvate: step 7/7.</text>
</comment>
<proteinExistence type="inferred from homology"/>
<evidence type="ECO:0000256" key="1">
    <source>
        <dbReference type="ARBA" id="ARBA00005044"/>
    </source>
</evidence>
<evidence type="ECO:0000256" key="4">
    <source>
        <dbReference type="ARBA" id="ARBA00022605"/>
    </source>
</evidence>
<dbReference type="UniPathway" id="UPA00053">
    <property type="reaction ID" value="UER00090"/>
</dbReference>
<dbReference type="GO" id="GO:0009073">
    <property type="term" value="P:aromatic amino acid family biosynthetic process"/>
    <property type="evidence" value="ECO:0007669"/>
    <property type="project" value="UniProtKB-KW"/>
</dbReference>
<keyword evidence="5" id="KW-0057">Aromatic amino acid biosynthesis</keyword>
<keyword evidence="6" id="KW-0456">Lyase</keyword>
<name>A0A8H6BTZ2_CANAX</name>
<dbReference type="PANTHER" id="PTHR21085:SF0">
    <property type="entry name" value="CHORISMATE SYNTHASE"/>
    <property type="match status" value="1"/>
</dbReference>
<keyword evidence="4" id="KW-0028">Amino-acid biosynthesis</keyword>
<dbReference type="GO" id="GO:0010181">
    <property type="term" value="F:FMN binding"/>
    <property type="evidence" value="ECO:0007669"/>
    <property type="project" value="TreeGrafter"/>
</dbReference>
<dbReference type="Gene3D" id="3.60.150.10">
    <property type="entry name" value="Chorismate synthase AroC"/>
    <property type="match status" value="1"/>
</dbReference>
<sequence length="118" mass="12862">MLSLPATKGFEFGSGFEGIKIPGSKHNDAFYYDENFGRLRTETNNSGVAFKSAATISQEQETATYDGKSGVLAARGRHDPSVTPRAVPIVEAMTALVLCDEYMIQQARTSTRLLVQDN</sequence>
<dbReference type="PROSITE" id="PS00789">
    <property type="entry name" value="CHORISMATE_SYNTHASE_3"/>
    <property type="match status" value="1"/>
</dbReference>
<dbReference type="GO" id="GO:0009423">
    <property type="term" value="P:chorismate biosynthetic process"/>
    <property type="evidence" value="ECO:0007669"/>
    <property type="project" value="UniProtKB-UniPathway"/>
</dbReference>
<evidence type="ECO:0000256" key="2">
    <source>
        <dbReference type="ARBA" id="ARBA00008014"/>
    </source>
</evidence>
<gene>
    <name evidence="7" type="ORF">FOB64_004073</name>
</gene>